<proteinExistence type="predicted"/>
<evidence type="ECO:0000313" key="2">
    <source>
        <dbReference type="EMBL" id="CAB3408460.1"/>
    </source>
</evidence>
<gene>
    <name evidence="2" type="ORF">CBOVIS_LOCUS10241</name>
</gene>
<keyword evidence="3" id="KW-1185">Reference proteome</keyword>
<feature type="signal peptide" evidence="1">
    <location>
        <begin position="1"/>
        <end position="22"/>
    </location>
</feature>
<dbReference type="Proteomes" id="UP000494206">
    <property type="component" value="Unassembled WGS sequence"/>
</dbReference>
<evidence type="ECO:0000313" key="3">
    <source>
        <dbReference type="Proteomes" id="UP000494206"/>
    </source>
</evidence>
<keyword evidence="1" id="KW-0732">Signal</keyword>
<reference evidence="2 3" key="1">
    <citation type="submission" date="2020-04" db="EMBL/GenBank/DDBJ databases">
        <authorList>
            <person name="Laetsch R D."/>
            <person name="Stevens L."/>
            <person name="Kumar S."/>
            <person name="Blaxter L. M."/>
        </authorList>
    </citation>
    <scope>NUCLEOTIDE SEQUENCE [LARGE SCALE GENOMIC DNA]</scope>
</reference>
<evidence type="ECO:0000256" key="1">
    <source>
        <dbReference type="SAM" id="SignalP"/>
    </source>
</evidence>
<dbReference type="OrthoDB" id="5786299at2759"/>
<name>A0A8S1F390_9PELO</name>
<comment type="caution">
    <text evidence="2">The sequence shown here is derived from an EMBL/GenBank/DDBJ whole genome shotgun (WGS) entry which is preliminary data.</text>
</comment>
<dbReference type="EMBL" id="CADEPM010000007">
    <property type="protein sequence ID" value="CAB3408460.1"/>
    <property type="molecule type" value="Genomic_DNA"/>
</dbReference>
<accession>A0A8S1F390</accession>
<protein>
    <submittedName>
        <fullName evidence="2">Uncharacterized protein</fullName>
    </submittedName>
</protein>
<organism evidence="2 3">
    <name type="scientific">Caenorhabditis bovis</name>
    <dbReference type="NCBI Taxonomy" id="2654633"/>
    <lineage>
        <taxon>Eukaryota</taxon>
        <taxon>Metazoa</taxon>
        <taxon>Ecdysozoa</taxon>
        <taxon>Nematoda</taxon>
        <taxon>Chromadorea</taxon>
        <taxon>Rhabditida</taxon>
        <taxon>Rhabditina</taxon>
        <taxon>Rhabditomorpha</taxon>
        <taxon>Rhabditoidea</taxon>
        <taxon>Rhabditidae</taxon>
        <taxon>Peloderinae</taxon>
        <taxon>Caenorhabditis</taxon>
    </lineage>
</organism>
<feature type="chain" id="PRO_5035918632" evidence="1">
    <location>
        <begin position="23"/>
        <end position="105"/>
    </location>
</feature>
<sequence length="105" mass="12337">MRIETIFLLFIILLFEVSSIEARYERVGFISDPIKLLLQDSYSSLKNRMYSQSSWKNPTGFRQVRKRKYTAFPPTFYSNYGFGPIQFNSRRSAVIPYSDLLFSGK</sequence>
<dbReference type="AlphaFoldDB" id="A0A8S1F390"/>